<keyword evidence="3" id="KW-1185">Reference proteome</keyword>
<comment type="caution">
    <text evidence="2">The sequence shown here is derived from an EMBL/GenBank/DDBJ whole genome shotgun (WGS) entry which is preliminary data.</text>
</comment>
<dbReference type="AlphaFoldDB" id="A0A9X2AQ09"/>
<protein>
    <recommendedName>
        <fullName evidence="4">DUF4148 domain-containing protein</fullName>
    </recommendedName>
</protein>
<keyword evidence="1" id="KW-0732">Signal</keyword>
<evidence type="ECO:0000313" key="3">
    <source>
        <dbReference type="Proteomes" id="UP001139447"/>
    </source>
</evidence>
<name>A0A9X2AQ09_9BURK</name>
<dbReference type="Proteomes" id="UP001139447">
    <property type="component" value="Unassembled WGS sequence"/>
</dbReference>
<reference evidence="2" key="1">
    <citation type="submission" date="2022-03" db="EMBL/GenBank/DDBJ databases">
        <authorList>
            <person name="Woo C.Y."/>
        </authorList>
    </citation>
    <scope>NUCLEOTIDE SEQUENCE</scope>
    <source>
        <strain evidence="2">CYS-02</strain>
    </source>
</reference>
<evidence type="ECO:0000313" key="2">
    <source>
        <dbReference type="EMBL" id="MCJ0765470.1"/>
    </source>
</evidence>
<dbReference type="EMBL" id="JALGBI010000003">
    <property type="protein sequence ID" value="MCJ0765470.1"/>
    <property type="molecule type" value="Genomic_DNA"/>
</dbReference>
<evidence type="ECO:0000256" key="1">
    <source>
        <dbReference type="SAM" id="SignalP"/>
    </source>
</evidence>
<accession>A0A9X2AQ09</accession>
<dbReference type="RefSeq" id="WP_243308905.1">
    <property type="nucleotide sequence ID" value="NZ_JALGBI010000003.1"/>
</dbReference>
<gene>
    <name evidence="2" type="ORF">MMF98_19840</name>
</gene>
<feature type="signal peptide" evidence="1">
    <location>
        <begin position="1"/>
        <end position="23"/>
    </location>
</feature>
<evidence type="ECO:0008006" key="4">
    <source>
        <dbReference type="Google" id="ProtNLM"/>
    </source>
</evidence>
<proteinExistence type="predicted"/>
<organism evidence="2 3">
    <name type="scientific">Variovorax terrae</name>
    <dbReference type="NCBI Taxonomy" id="2923278"/>
    <lineage>
        <taxon>Bacteria</taxon>
        <taxon>Pseudomonadati</taxon>
        <taxon>Pseudomonadota</taxon>
        <taxon>Betaproteobacteria</taxon>
        <taxon>Burkholderiales</taxon>
        <taxon>Comamonadaceae</taxon>
        <taxon>Variovorax</taxon>
    </lineage>
</organism>
<feature type="chain" id="PRO_5040940149" description="DUF4148 domain-containing protein" evidence="1">
    <location>
        <begin position="24"/>
        <end position="100"/>
    </location>
</feature>
<sequence length="100" mass="10464">MNRTLIATALIAAATMASTASFAAGEADYAEQQQHVNSTLTRAEVKTAAAQVSKNFNWEPNGSRVAPRVASGTSRLDVRNEAVAANRAGKIGEGELGMML</sequence>